<dbReference type="InterPro" id="IPR051782">
    <property type="entry name" value="ABC_Transporter_VariousFunc"/>
</dbReference>
<keyword evidence="1" id="KW-0813">Transport</keyword>
<keyword evidence="3 5" id="KW-0067">ATP-binding</keyword>
<sequence>MVAISINKLTKNFGDKTVVSIPEFCFPANEIIGLVGNNGAGKTTLFRLILNLLKANGGSVDFLFEECQEDSPANGLPPTPSTKSIANYDNAWKSQITAYLDEAFLIEYLTAEEFFSFILKAHNIQTIGLEERLEDYREFLSNEILGQTKYIRELSAGNKQKVGIVAALLPKASAVILDEPFNFLDPSSQNLLKKLLVDYKNKYHASVIISSHNLQHTIDISDRVVLMEHGEIIKNIDHITPESTKILSEYFKSART</sequence>
<evidence type="ECO:0000256" key="2">
    <source>
        <dbReference type="ARBA" id="ARBA00022741"/>
    </source>
</evidence>
<dbReference type="CDD" id="cd03230">
    <property type="entry name" value="ABC_DR_subfamily_A"/>
    <property type="match status" value="1"/>
</dbReference>
<dbReference type="GO" id="GO:0005524">
    <property type="term" value="F:ATP binding"/>
    <property type="evidence" value="ECO:0007669"/>
    <property type="project" value="UniProtKB-KW"/>
</dbReference>
<protein>
    <submittedName>
        <fullName evidence="5">ABC transporter ATP-binding protein</fullName>
    </submittedName>
</protein>
<dbReference type="AlphaFoldDB" id="A0A7C9HTR7"/>
<dbReference type="InterPro" id="IPR017871">
    <property type="entry name" value="ABC_transporter-like_CS"/>
</dbReference>
<dbReference type="PANTHER" id="PTHR42939:SF1">
    <property type="entry name" value="ABC TRANSPORTER ATP-BINDING PROTEIN ALBC-RELATED"/>
    <property type="match status" value="1"/>
</dbReference>
<dbReference type="Gene3D" id="3.40.50.300">
    <property type="entry name" value="P-loop containing nucleotide triphosphate hydrolases"/>
    <property type="match status" value="1"/>
</dbReference>
<comment type="caution">
    <text evidence="5">The sequence shown here is derived from an EMBL/GenBank/DDBJ whole genome shotgun (WGS) entry which is preliminary data.</text>
</comment>
<dbReference type="RefSeq" id="WP_155716266.1">
    <property type="nucleotide sequence ID" value="NZ_VVIQ01000008.1"/>
</dbReference>
<gene>
    <name evidence="5" type="ORF">F0475_08400</name>
</gene>
<reference evidence="5 6" key="1">
    <citation type="submission" date="2019-09" db="EMBL/GenBank/DDBJ databases">
        <title>Prevotella A2879 sp. nov., isolated from an abscess of a patient.</title>
        <authorList>
            <person name="Buhl M."/>
            <person name="Oberhettinger P."/>
        </authorList>
    </citation>
    <scope>NUCLEOTIDE SEQUENCE [LARGE SCALE GENOMIC DNA]</scope>
    <source>
        <strain evidence="5 6">A2879</strain>
    </source>
</reference>
<evidence type="ECO:0000313" key="6">
    <source>
        <dbReference type="Proteomes" id="UP000482295"/>
    </source>
</evidence>
<accession>A0A7C9HTR7</accession>
<dbReference type="InterPro" id="IPR027417">
    <property type="entry name" value="P-loop_NTPase"/>
</dbReference>
<proteinExistence type="predicted"/>
<dbReference type="GO" id="GO:0016887">
    <property type="term" value="F:ATP hydrolysis activity"/>
    <property type="evidence" value="ECO:0007669"/>
    <property type="project" value="InterPro"/>
</dbReference>
<dbReference type="InterPro" id="IPR003593">
    <property type="entry name" value="AAA+_ATPase"/>
</dbReference>
<feature type="domain" description="ABC transporter" evidence="4">
    <location>
        <begin position="4"/>
        <end position="254"/>
    </location>
</feature>
<dbReference type="SMART" id="SM00382">
    <property type="entry name" value="AAA"/>
    <property type="match status" value="1"/>
</dbReference>
<evidence type="ECO:0000313" key="5">
    <source>
        <dbReference type="EMBL" id="MUL28322.1"/>
    </source>
</evidence>
<dbReference type="PROSITE" id="PS00211">
    <property type="entry name" value="ABC_TRANSPORTER_1"/>
    <property type="match status" value="1"/>
</dbReference>
<organism evidence="5 6">
    <name type="scientific">Prevotella vespertina</name>
    <dbReference type="NCBI Taxonomy" id="2608404"/>
    <lineage>
        <taxon>Bacteria</taxon>
        <taxon>Pseudomonadati</taxon>
        <taxon>Bacteroidota</taxon>
        <taxon>Bacteroidia</taxon>
        <taxon>Bacteroidales</taxon>
        <taxon>Prevotellaceae</taxon>
        <taxon>Prevotella</taxon>
    </lineage>
</organism>
<dbReference type="EMBL" id="VVIQ01000008">
    <property type="protein sequence ID" value="MUL28322.1"/>
    <property type="molecule type" value="Genomic_DNA"/>
</dbReference>
<dbReference type="InterPro" id="IPR003439">
    <property type="entry name" value="ABC_transporter-like_ATP-bd"/>
</dbReference>
<dbReference type="Proteomes" id="UP000482295">
    <property type="component" value="Unassembled WGS sequence"/>
</dbReference>
<keyword evidence="2" id="KW-0547">Nucleotide-binding</keyword>
<evidence type="ECO:0000256" key="1">
    <source>
        <dbReference type="ARBA" id="ARBA00022448"/>
    </source>
</evidence>
<dbReference type="SUPFAM" id="SSF52540">
    <property type="entry name" value="P-loop containing nucleoside triphosphate hydrolases"/>
    <property type="match status" value="1"/>
</dbReference>
<dbReference type="Pfam" id="PF00005">
    <property type="entry name" value="ABC_tran"/>
    <property type="match status" value="1"/>
</dbReference>
<evidence type="ECO:0000259" key="4">
    <source>
        <dbReference type="PROSITE" id="PS50893"/>
    </source>
</evidence>
<name>A0A7C9HTR7_9BACT</name>
<dbReference type="PANTHER" id="PTHR42939">
    <property type="entry name" value="ABC TRANSPORTER ATP-BINDING PROTEIN ALBC-RELATED"/>
    <property type="match status" value="1"/>
</dbReference>
<dbReference type="PROSITE" id="PS50893">
    <property type="entry name" value="ABC_TRANSPORTER_2"/>
    <property type="match status" value="1"/>
</dbReference>
<evidence type="ECO:0000256" key="3">
    <source>
        <dbReference type="ARBA" id="ARBA00022840"/>
    </source>
</evidence>
<keyword evidence="6" id="KW-1185">Reference proteome</keyword>